<evidence type="ECO:0000256" key="1">
    <source>
        <dbReference type="ARBA" id="ARBA00004123"/>
    </source>
</evidence>
<comment type="similarity">
    <text evidence="3">Belongs to the CENP-T/CNN1 family.</text>
</comment>
<dbReference type="GO" id="GO:0051382">
    <property type="term" value="P:kinetochore assembly"/>
    <property type="evidence" value="ECO:0007669"/>
    <property type="project" value="InterPro"/>
</dbReference>
<name>A0A3B1JTR6_ASTMX</name>
<dbReference type="SUPFAM" id="SSF47113">
    <property type="entry name" value="Histone-fold"/>
    <property type="match status" value="1"/>
</dbReference>
<evidence type="ECO:0000256" key="4">
    <source>
        <dbReference type="ARBA" id="ARBA00022454"/>
    </source>
</evidence>
<evidence type="ECO:0000256" key="5">
    <source>
        <dbReference type="ARBA" id="ARBA00023242"/>
    </source>
</evidence>
<dbReference type="Proteomes" id="UP000018467">
    <property type="component" value="Unassembled WGS sequence"/>
</dbReference>
<dbReference type="InterPro" id="IPR035425">
    <property type="entry name" value="CENP-T/H4_C"/>
</dbReference>
<dbReference type="GeneTree" id="ENSGT00970000195620"/>
<dbReference type="STRING" id="7994.ENSAMXP00000045807"/>
<organism evidence="7 8">
    <name type="scientific">Astyanax mexicanus</name>
    <name type="common">Blind cave fish</name>
    <name type="synonym">Astyanax fasciatus mexicanus</name>
    <dbReference type="NCBI Taxonomy" id="7994"/>
    <lineage>
        <taxon>Eukaryota</taxon>
        <taxon>Metazoa</taxon>
        <taxon>Chordata</taxon>
        <taxon>Craniata</taxon>
        <taxon>Vertebrata</taxon>
        <taxon>Euteleostomi</taxon>
        <taxon>Actinopterygii</taxon>
        <taxon>Neopterygii</taxon>
        <taxon>Teleostei</taxon>
        <taxon>Ostariophysi</taxon>
        <taxon>Characiformes</taxon>
        <taxon>Characoidei</taxon>
        <taxon>Acestrorhamphidae</taxon>
        <taxon>Acestrorhamphinae</taxon>
        <taxon>Astyanax</taxon>
    </lineage>
</organism>
<keyword evidence="4" id="KW-0158">Chromosome</keyword>
<evidence type="ECO:0000256" key="2">
    <source>
        <dbReference type="ARBA" id="ARBA00004286"/>
    </source>
</evidence>
<reference evidence="8" key="1">
    <citation type="submission" date="2013-03" db="EMBL/GenBank/DDBJ databases">
        <authorList>
            <person name="Jeffery W."/>
            <person name="Warren W."/>
            <person name="Wilson R.K."/>
        </authorList>
    </citation>
    <scope>NUCLEOTIDE SEQUENCE</scope>
    <source>
        <strain evidence="8">female</strain>
    </source>
</reference>
<accession>A0A3B1JTR6</accession>
<evidence type="ECO:0000313" key="8">
    <source>
        <dbReference type="Proteomes" id="UP000018467"/>
    </source>
</evidence>
<proteinExistence type="inferred from homology"/>
<dbReference type="Ensembl" id="ENSAMXT00000053722.1">
    <property type="protein sequence ID" value="ENSAMXP00000045807.1"/>
    <property type="gene ID" value="ENSAMXG00000034730.1"/>
</dbReference>
<sequence>MHVARSTLLFPPELSVTTIELLCSKTRSSLHSPTPVYSNFFFIIYLNLLQKYFERLAEDLEVFSAHARRRTIEVEDVELLMRRMNFLIKYIYFSLFSVT</sequence>
<dbReference type="GO" id="GO:0007059">
    <property type="term" value="P:chromosome segregation"/>
    <property type="evidence" value="ECO:0007669"/>
    <property type="project" value="TreeGrafter"/>
</dbReference>
<reference evidence="7" key="3">
    <citation type="submission" date="2025-08" db="UniProtKB">
        <authorList>
            <consortium name="Ensembl"/>
        </authorList>
    </citation>
    <scope>IDENTIFICATION</scope>
</reference>
<dbReference type="Pfam" id="PF15511">
    <property type="entry name" value="CENP-T_C"/>
    <property type="match status" value="1"/>
</dbReference>
<dbReference type="InterPro" id="IPR009072">
    <property type="entry name" value="Histone-fold"/>
</dbReference>
<keyword evidence="5" id="KW-0539">Nucleus</keyword>
<dbReference type="PANTHER" id="PTHR46904">
    <property type="entry name" value="CENTROMERE PROTEIN T"/>
    <property type="match status" value="1"/>
</dbReference>
<reference evidence="8" key="2">
    <citation type="journal article" date="2014" name="Nat. Commun.">
        <title>The cavefish genome reveals candidate genes for eye loss.</title>
        <authorList>
            <person name="McGaugh S.E."/>
            <person name="Gross J.B."/>
            <person name="Aken B."/>
            <person name="Blin M."/>
            <person name="Borowsky R."/>
            <person name="Chalopin D."/>
            <person name="Hinaux H."/>
            <person name="Jeffery W.R."/>
            <person name="Keene A."/>
            <person name="Ma L."/>
            <person name="Minx P."/>
            <person name="Murphy D."/>
            <person name="O'Quin K.E."/>
            <person name="Retaux S."/>
            <person name="Rohner N."/>
            <person name="Searle S.M."/>
            <person name="Stahl B.A."/>
            <person name="Tabin C."/>
            <person name="Volff J.N."/>
            <person name="Yoshizawa M."/>
            <person name="Warren W.C."/>
        </authorList>
    </citation>
    <scope>NUCLEOTIDE SEQUENCE [LARGE SCALE GENOMIC DNA]</scope>
    <source>
        <strain evidence="8">female</strain>
    </source>
</reference>
<dbReference type="AlphaFoldDB" id="A0A3B1JTR6"/>
<comment type="subcellular location">
    <subcellularLocation>
        <location evidence="2">Chromosome</location>
    </subcellularLocation>
    <subcellularLocation>
        <location evidence="1">Nucleus</location>
    </subcellularLocation>
</comment>
<dbReference type="GO" id="GO:0005634">
    <property type="term" value="C:nucleus"/>
    <property type="evidence" value="ECO:0007669"/>
    <property type="project" value="UniProtKB-SubCell"/>
</dbReference>
<dbReference type="GO" id="GO:0046982">
    <property type="term" value="F:protein heterodimerization activity"/>
    <property type="evidence" value="ECO:0007669"/>
    <property type="project" value="InterPro"/>
</dbReference>
<dbReference type="GO" id="GO:0003677">
    <property type="term" value="F:DNA binding"/>
    <property type="evidence" value="ECO:0007669"/>
    <property type="project" value="InterPro"/>
</dbReference>
<dbReference type="GO" id="GO:0000278">
    <property type="term" value="P:mitotic cell cycle"/>
    <property type="evidence" value="ECO:0007669"/>
    <property type="project" value="TreeGrafter"/>
</dbReference>
<dbReference type="PANTHER" id="PTHR46904:SF1">
    <property type="entry name" value="CENTROMERE PROTEIN T"/>
    <property type="match status" value="1"/>
</dbReference>
<reference evidence="7" key="4">
    <citation type="submission" date="2025-09" db="UniProtKB">
        <authorList>
            <consortium name="Ensembl"/>
        </authorList>
    </citation>
    <scope>IDENTIFICATION</scope>
</reference>
<evidence type="ECO:0000256" key="3">
    <source>
        <dbReference type="ARBA" id="ARBA00010137"/>
    </source>
</evidence>
<evidence type="ECO:0000259" key="6">
    <source>
        <dbReference type="Pfam" id="PF15511"/>
    </source>
</evidence>
<dbReference type="Gene3D" id="1.10.20.10">
    <property type="entry name" value="Histone, subunit A"/>
    <property type="match status" value="1"/>
</dbReference>
<protein>
    <recommendedName>
        <fullName evidence="6">CENP-T/Histone H4 histone fold domain-containing protein</fullName>
    </recommendedName>
</protein>
<dbReference type="InterPro" id="IPR028255">
    <property type="entry name" value="CENP-T"/>
</dbReference>
<feature type="domain" description="CENP-T/Histone H4 histone fold" evidence="6">
    <location>
        <begin position="48"/>
        <end position="84"/>
    </location>
</feature>
<dbReference type="InParanoid" id="A0A3B1JTR6"/>
<evidence type="ECO:0000313" key="7">
    <source>
        <dbReference type="Ensembl" id="ENSAMXP00000045807.1"/>
    </source>
</evidence>
<dbReference type="Bgee" id="ENSAMXG00000034730">
    <property type="expression patterns" value="Expressed in testis and 13 other cell types or tissues"/>
</dbReference>
<dbReference type="GO" id="GO:0000776">
    <property type="term" value="C:kinetochore"/>
    <property type="evidence" value="ECO:0007669"/>
    <property type="project" value="InterPro"/>
</dbReference>
<keyword evidence="8" id="KW-1185">Reference proteome</keyword>